<name>A0A670KEW8_PODMU</name>
<comment type="similarity">
    <text evidence="1">Belongs to the multicopper oxidase family.</text>
</comment>
<dbReference type="InterPro" id="IPR011707">
    <property type="entry name" value="Cu-oxidase-like_N"/>
</dbReference>
<dbReference type="Ensembl" id="ENSPMRT00000036240.1">
    <property type="protein sequence ID" value="ENSPMRP00000034164.1"/>
    <property type="gene ID" value="ENSPMRG00000022171.1"/>
</dbReference>
<evidence type="ECO:0000313" key="4">
    <source>
        <dbReference type="Proteomes" id="UP000472272"/>
    </source>
</evidence>
<dbReference type="GeneTree" id="ENSGT00940000158517"/>
<dbReference type="Proteomes" id="UP000472272">
    <property type="component" value="Unplaced"/>
</dbReference>
<dbReference type="AlphaFoldDB" id="A0A670KEW8"/>
<dbReference type="InterPro" id="IPR008972">
    <property type="entry name" value="Cupredoxin"/>
</dbReference>
<proteinExistence type="inferred from homology"/>
<dbReference type="Pfam" id="PF07732">
    <property type="entry name" value="Cu-oxidase_3"/>
    <property type="match status" value="1"/>
</dbReference>
<reference evidence="3" key="1">
    <citation type="submission" date="2025-08" db="UniProtKB">
        <authorList>
            <consortium name="Ensembl"/>
        </authorList>
    </citation>
    <scope>IDENTIFICATION</scope>
</reference>
<dbReference type="Gene3D" id="2.60.40.420">
    <property type="entry name" value="Cupredoxins - blue copper proteins"/>
    <property type="match status" value="1"/>
</dbReference>
<feature type="domain" description="Plastocyanin-like" evidence="2">
    <location>
        <begin position="45"/>
        <end position="82"/>
    </location>
</feature>
<dbReference type="GO" id="GO:0005507">
    <property type="term" value="F:copper ion binding"/>
    <property type="evidence" value="ECO:0007669"/>
    <property type="project" value="InterPro"/>
</dbReference>
<evidence type="ECO:0000256" key="1">
    <source>
        <dbReference type="ARBA" id="ARBA00010609"/>
    </source>
</evidence>
<accession>A0A670KEW8</accession>
<dbReference type="OMA" id="HARWTAV"/>
<evidence type="ECO:0000313" key="3">
    <source>
        <dbReference type="Ensembl" id="ENSPMRP00000034164.1"/>
    </source>
</evidence>
<sequence>MLVEAIVYVRRGPNRIGRVYKKAIFKQFTDDTYSQEIPKPSWLGFLGPVLRAEERDTFIIHLKNFASRPYSVHPHGVFYEKDSEGKTKICFSSSAVSDSLSFLCYPWEPV</sequence>
<organism evidence="3 4">
    <name type="scientific">Podarcis muralis</name>
    <name type="common">Wall lizard</name>
    <name type="synonym">Lacerta muralis</name>
    <dbReference type="NCBI Taxonomy" id="64176"/>
    <lineage>
        <taxon>Eukaryota</taxon>
        <taxon>Metazoa</taxon>
        <taxon>Chordata</taxon>
        <taxon>Craniata</taxon>
        <taxon>Vertebrata</taxon>
        <taxon>Euteleostomi</taxon>
        <taxon>Lepidosauria</taxon>
        <taxon>Squamata</taxon>
        <taxon>Bifurcata</taxon>
        <taxon>Unidentata</taxon>
        <taxon>Episquamata</taxon>
        <taxon>Laterata</taxon>
        <taxon>Lacertibaenia</taxon>
        <taxon>Lacertidae</taxon>
        <taxon>Podarcis</taxon>
    </lineage>
</organism>
<evidence type="ECO:0000259" key="2">
    <source>
        <dbReference type="Pfam" id="PF07732"/>
    </source>
</evidence>
<reference evidence="3" key="2">
    <citation type="submission" date="2025-09" db="UniProtKB">
        <authorList>
            <consortium name="Ensembl"/>
        </authorList>
    </citation>
    <scope>IDENTIFICATION</scope>
</reference>
<keyword evidence="4" id="KW-1185">Reference proteome</keyword>
<dbReference type="SUPFAM" id="SSF49503">
    <property type="entry name" value="Cupredoxins"/>
    <property type="match status" value="1"/>
</dbReference>
<protein>
    <recommendedName>
        <fullName evidence="2">Plastocyanin-like domain-containing protein</fullName>
    </recommendedName>
</protein>